<dbReference type="InterPro" id="IPR052184">
    <property type="entry name" value="SDR_enzymes"/>
</dbReference>
<dbReference type="InterPro" id="IPR036291">
    <property type="entry name" value="NAD(P)-bd_dom_sf"/>
</dbReference>
<dbReference type="EMBL" id="WVTA01000016">
    <property type="protein sequence ID" value="KAK3201197.1"/>
    <property type="molecule type" value="Genomic_DNA"/>
</dbReference>
<evidence type="ECO:0008006" key="3">
    <source>
        <dbReference type="Google" id="ProtNLM"/>
    </source>
</evidence>
<dbReference type="Proteomes" id="UP001280581">
    <property type="component" value="Unassembled WGS sequence"/>
</dbReference>
<dbReference type="PANTHER" id="PTHR45458:SF3">
    <property type="entry name" value="CHAIN DEHYDROGENASE (ATSC), PUTATIVE-RELATED"/>
    <property type="match status" value="1"/>
</dbReference>
<evidence type="ECO:0000313" key="1">
    <source>
        <dbReference type="EMBL" id="KAK3201197.1"/>
    </source>
</evidence>
<accession>A0AAN6LNC3</accession>
<sequence length="272" mass="29329">MSVYVVTGVSRGIGFEFLRQLSKDPGNLVIGLVREKAATEKKVAAELDGHSNIYILEADLTNYASLKHAAGETATIVGDRGIDILIANGAYVSSFDSFDAIGKFADKPDEMDAVMTELMQTNVTGNIHLFHLFLPLIFKGKTKKVISITTGLADVDSTNLMGVEVAPLYSVSKAALNMVVAKFNAQYKKDGVLFLSISPGVVEVGQYANITPEQGQSLMKFMGIISTYAPDFKGPSSPEDAVRQVRSIWEKATIESGFGGAFVSHHGDKNWV</sequence>
<gene>
    <name evidence="1" type="ORF">GRF29_185g60937</name>
</gene>
<dbReference type="Gene3D" id="3.40.50.720">
    <property type="entry name" value="NAD(P)-binding Rossmann-like Domain"/>
    <property type="match status" value="1"/>
</dbReference>
<reference evidence="1 2" key="1">
    <citation type="submission" date="2021-02" db="EMBL/GenBank/DDBJ databases">
        <title>Genome assembly of Pseudopithomyces chartarum.</title>
        <authorList>
            <person name="Jauregui R."/>
            <person name="Singh J."/>
            <person name="Voisey C."/>
        </authorList>
    </citation>
    <scope>NUCLEOTIDE SEQUENCE [LARGE SCALE GENOMIC DNA]</scope>
    <source>
        <strain evidence="1 2">AGR01</strain>
    </source>
</reference>
<dbReference type="AlphaFoldDB" id="A0AAN6LNC3"/>
<dbReference type="GO" id="GO:0016616">
    <property type="term" value="F:oxidoreductase activity, acting on the CH-OH group of donors, NAD or NADP as acceptor"/>
    <property type="evidence" value="ECO:0007669"/>
    <property type="project" value="TreeGrafter"/>
</dbReference>
<proteinExistence type="predicted"/>
<dbReference type="PANTHER" id="PTHR45458">
    <property type="entry name" value="SHORT-CHAIN DEHYDROGENASE/REDUCTASE SDR"/>
    <property type="match status" value="1"/>
</dbReference>
<comment type="caution">
    <text evidence="1">The sequence shown here is derived from an EMBL/GenBank/DDBJ whole genome shotgun (WGS) entry which is preliminary data.</text>
</comment>
<dbReference type="SUPFAM" id="SSF51735">
    <property type="entry name" value="NAD(P)-binding Rossmann-fold domains"/>
    <property type="match status" value="1"/>
</dbReference>
<evidence type="ECO:0000313" key="2">
    <source>
        <dbReference type="Proteomes" id="UP001280581"/>
    </source>
</evidence>
<dbReference type="InterPro" id="IPR002347">
    <property type="entry name" value="SDR_fam"/>
</dbReference>
<dbReference type="PRINTS" id="PR00081">
    <property type="entry name" value="GDHRDH"/>
</dbReference>
<dbReference type="Pfam" id="PF00106">
    <property type="entry name" value="adh_short"/>
    <property type="match status" value="1"/>
</dbReference>
<name>A0AAN6LNC3_9PLEO</name>
<protein>
    <recommendedName>
        <fullName evidence="3">Short chain dehydrogenase</fullName>
    </recommendedName>
</protein>
<organism evidence="1 2">
    <name type="scientific">Pseudopithomyces chartarum</name>
    <dbReference type="NCBI Taxonomy" id="1892770"/>
    <lineage>
        <taxon>Eukaryota</taxon>
        <taxon>Fungi</taxon>
        <taxon>Dikarya</taxon>
        <taxon>Ascomycota</taxon>
        <taxon>Pezizomycotina</taxon>
        <taxon>Dothideomycetes</taxon>
        <taxon>Pleosporomycetidae</taxon>
        <taxon>Pleosporales</taxon>
        <taxon>Massarineae</taxon>
        <taxon>Didymosphaeriaceae</taxon>
        <taxon>Pseudopithomyces</taxon>
    </lineage>
</organism>
<keyword evidence="2" id="KW-1185">Reference proteome</keyword>